<evidence type="ECO:0000313" key="2">
    <source>
        <dbReference type="EMBL" id="MDY0884835.1"/>
    </source>
</evidence>
<accession>A0ABU5EFF4</accession>
<comment type="caution">
    <text evidence="2">The sequence shown here is derived from an EMBL/GenBank/DDBJ whole genome shotgun (WGS) entry which is preliminary data.</text>
</comment>
<keyword evidence="3" id="KW-1185">Reference proteome</keyword>
<evidence type="ECO:0000313" key="3">
    <source>
        <dbReference type="Proteomes" id="UP001279642"/>
    </source>
</evidence>
<keyword evidence="1" id="KW-0812">Transmembrane</keyword>
<sequence length="51" mass="5237">MGKGLRLMIVSIVITAIFANLWLGGAMGQDQSQDQSQGKAGVTVAAAGDFL</sequence>
<protein>
    <submittedName>
        <fullName evidence="2">Uncharacterized protein</fullName>
    </submittedName>
</protein>
<dbReference type="RefSeq" id="WP_320509908.1">
    <property type="nucleotide sequence ID" value="NZ_JAXCLW010000006.1"/>
</dbReference>
<gene>
    <name evidence="2" type="ORF">SMD27_18470</name>
</gene>
<evidence type="ECO:0000256" key="1">
    <source>
        <dbReference type="SAM" id="Phobius"/>
    </source>
</evidence>
<proteinExistence type="predicted"/>
<organism evidence="2 3">
    <name type="scientific">Dongia soli</name>
    <dbReference type="NCBI Taxonomy" id="600628"/>
    <lineage>
        <taxon>Bacteria</taxon>
        <taxon>Pseudomonadati</taxon>
        <taxon>Pseudomonadota</taxon>
        <taxon>Alphaproteobacteria</taxon>
        <taxon>Rhodospirillales</taxon>
        <taxon>Dongiaceae</taxon>
        <taxon>Dongia</taxon>
    </lineage>
</organism>
<dbReference type="Proteomes" id="UP001279642">
    <property type="component" value="Unassembled WGS sequence"/>
</dbReference>
<dbReference type="EMBL" id="JAXCLW010000006">
    <property type="protein sequence ID" value="MDY0884835.1"/>
    <property type="molecule type" value="Genomic_DNA"/>
</dbReference>
<name>A0ABU5EFF4_9PROT</name>
<keyword evidence="1" id="KW-0472">Membrane</keyword>
<reference evidence="2 3" key="1">
    <citation type="journal article" date="2016" name="Antonie Van Leeuwenhoek">
        <title>Dongia soli sp. nov., isolated from soil from Dokdo, Korea.</title>
        <authorList>
            <person name="Kim D.U."/>
            <person name="Lee H."/>
            <person name="Kim H."/>
            <person name="Kim S.G."/>
            <person name="Ka J.O."/>
        </authorList>
    </citation>
    <scope>NUCLEOTIDE SEQUENCE [LARGE SCALE GENOMIC DNA]</scope>
    <source>
        <strain evidence="2 3">D78</strain>
    </source>
</reference>
<keyword evidence="1" id="KW-1133">Transmembrane helix</keyword>
<feature type="transmembrane region" description="Helical" evidence="1">
    <location>
        <begin position="7"/>
        <end position="27"/>
    </location>
</feature>